<sequence>MRPWLSSLIAGLLFGLGLAISQMMDPAKVLGFLDLAGNWDPSLMLVMMGALAIYLPGYLMWVKPQLAGRAEREKSATASVISAEKPMTWHLPTKTRIDAPLVIGALLFGIGWGMVGLCPGPALASIGMASGSLALFLIAMLAGLAMVRLSQR</sequence>
<gene>
    <name evidence="2" type="ORF">ACFSJ3_10890</name>
</gene>
<organism evidence="2 3">
    <name type="scientific">Corallincola platygyrae</name>
    <dbReference type="NCBI Taxonomy" id="1193278"/>
    <lineage>
        <taxon>Bacteria</taxon>
        <taxon>Pseudomonadati</taxon>
        <taxon>Pseudomonadota</taxon>
        <taxon>Gammaproteobacteria</taxon>
        <taxon>Alteromonadales</taxon>
        <taxon>Psychromonadaceae</taxon>
        <taxon>Corallincola</taxon>
    </lineage>
</organism>
<protein>
    <submittedName>
        <fullName evidence="2">YeeE/YedE family protein</fullName>
    </submittedName>
</protein>
<keyword evidence="1" id="KW-0472">Membrane</keyword>
<evidence type="ECO:0000313" key="3">
    <source>
        <dbReference type="Proteomes" id="UP001597380"/>
    </source>
</evidence>
<keyword evidence="1" id="KW-0812">Transmembrane</keyword>
<name>A0ABW4XMN0_9GAMM</name>
<reference evidence="3" key="1">
    <citation type="journal article" date="2019" name="Int. J. Syst. Evol. Microbiol.">
        <title>The Global Catalogue of Microorganisms (GCM) 10K type strain sequencing project: providing services to taxonomists for standard genome sequencing and annotation.</title>
        <authorList>
            <consortium name="The Broad Institute Genomics Platform"/>
            <consortium name="The Broad Institute Genome Sequencing Center for Infectious Disease"/>
            <person name="Wu L."/>
            <person name="Ma J."/>
        </authorList>
    </citation>
    <scope>NUCLEOTIDE SEQUENCE [LARGE SCALE GENOMIC DNA]</scope>
    <source>
        <strain evidence="3">CGMCC 1.10992</strain>
    </source>
</reference>
<dbReference type="InterPro" id="IPR046513">
    <property type="entry name" value="DUF6691"/>
</dbReference>
<feature type="transmembrane region" description="Helical" evidence="1">
    <location>
        <begin position="97"/>
        <end position="117"/>
    </location>
</feature>
<feature type="transmembrane region" description="Helical" evidence="1">
    <location>
        <begin position="43"/>
        <end position="62"/>
    </location>
</feature>
<evidence type="ECO:0000313" key="2">
    <source>
        <dbReference type="EMBL" id="MFD2096492.1"/>
    </source>
</evidence>
<evidence type="ECO:0000256" key="1">
    <source>
        <dbReference type="SAM" id="Phobius"/>
    </source>
</evidence>
<dbReference type="RefSeq" id="WP_345339122.1">
    <property type="nucleotide sequence ID" value="NZ_BAABLI010000008.1"/>
</dbReference>
<accession>A0ABW4XMN0</accession>
<feature type="transmembrane region" description="Helical" evidence="1">
    <location>
        <begin position="123"/>
        <end position="147"/>
    </location>
</feature>
<dbReference type="Proteomes" id="UP001597380">
    <property type="component" value="Unassembled WGS sequence"/>
</dbReference>
<comment type="caution">
    <text evidence="2">The sequence shown here is derived from an EMBL/GenBank/DDBJ whole genome shotgun (WGS) entry which is preliminary data.</text>
</comment>
<dbReference type="EMBL" id="JBHUHT010000012">
    <property type="protein sequence ID" value="MFD2096492.1"/>
    <property type="molecule type" value="Genomic_DNA"/>
</dbReference>
<dbReference type="Pfam" id="PF20398">
    <property type="entry name" value="DUF6691"/>
    <property type="match status" value="1"/>
</dbReference>
<keyword evidence="3" id="KW-1185">Reference proteome</keyword>
<proteinExistence type="predicted"/>
<keyword evidence="1" id="KW-1133">Transmembrane helix</keyword>